<evidence type="ECO:0000313" key="2">
    <source>
        <dbReference type="Proteomes" id="UP000092508"/>
    </source>
</evidence>
<accession>A0A1B8Q923</accession>
<comment type="caution">
    <text evidence="1">The sequence shown here is derived from an EMBL/GenBank/DDBJ whole genome shotgun (WGS) entry which is preliminary data.</text>
</comment>
<organism evidence="1 2">
    <name type="scientific">Faucicola atlantae</name>
    <dbReference type="NCBI Taxonomy" id="34059"/>
    <lineage>
        <taxon>Bacteria</taxon>
        <taxon>Pseudomonadati</taxon>
        <taxon>Pseudomonadota</taxon>
        <taxon>Gammaproteobacteria</taxon>
        <taxon>Moraxellales</taxon>
        <taxon>Moraxellaceae</taxon>
        <taxon>Faucicola</taxon>
    </lineage>
</organism>
<name>A0A1B8Q923_9GAMM</name>
<sequence length="76" mass="8383">MNNNLFGNFGKNADKCVGDYNPCKIKVSVNCADTRVGVYKLYATRVCAQKCNNADRGYTPLFRGGVGYVGENTFFI</sequence>
<gene>
    <name evidence="1" type="ORF">A9308_00670</name>
</gene>
<dbReference type="EMBL" id="LZMZ01000051">
    <property type="protein sequence ID" value="OBX73755.1"/>
    <property type="molecule type" value="Genomic_DNA"/>
</dbReference>
<protein>
    <submittedName>
        <fullName evidence="1">Uncharacterized protein</fullName>
    </submittedName>
</protein>
<dbReference type="Proteomes" id="UP000092508">
    <property type="component" value="Unassembled WGS sequence"/>
</dbReference>
<dbReference type="AlphaFoldDB" id="A0A1B8Q923"/>
<reference evidence="1 2" key="1">
    <citation type="submission" date="2016-06" db="EMBL/GenBank/DDBJ databases">
        <title>Draft genome of Moraxella atlantae CCUG 66109.</title>
        <authorList>
            <person name="Salva-Serra F."/>
            <person name="Engstrom-Jakobsson H."/>
            <person name="Thorell K."/>
            <person name="Gonzales-Siles L."/>
            <person name="Karlsson R."/>
            <person name="Boulund F."/>
            <person name="Engstrand L."/>
            <person name="Kristiansson E."/>
            <person name="Moore E."/>
        </authorList>
    </citation>
    <scope>NUCLEOTIDE SEQUENCE [LARGE SCALE GENOMIC DNA]</scope>
    <source>
        <strain evidence="1 2">CCUG 66109</strain>
    </source>
</reference>
<dbReference type="STRING" id="34059.A9308_00670"/>
<evidence type="ECO:0000313" key="1">
    <source>
        <dbReference type="EMBL" id="OBX73755.1"/>
    </source>
</evidence>
<proteinExistence type="predicted"/>